<comment type="catalytic activity">
    <reaction evidence="5 6">
        <text>D-glucosamine 6-phosphate + acetyl-CoA = N-acetyl-D-glucosamine 6-phosphate + CoA + H(+)</text>
        <dbReference type="Rhea" id="RHEA:10292"/>
        <dbReference type="ChEBI" id="CHEBI:15378"/>
        <dbReference type="ChEBI" id="CHEBI:57287"/>
        <dbReference type="ChEBI" id="CHEBI:57288"/>
        <dbReference type="ChEBI" id="CHEBI:57513"/>
        <dbReference type="ChEBI" id="CHEBI:58725"/>
        <dbReference type="EC" id="2.3.1.4"/>
    </reaction>
</comment>
<proteinExistence type="inferred from homology"/>
<dbReference type="GO" id="GO:0004343">
    <property type="term" value="F:glucosamine 6-phosphate N-acetyltransferase activity"/>
    <property type="evidence" value="ECO:0007669"/>
    <property type="project" value="UniProtKB-UniRule"/>
</dbReference>
<dbReference type="EC" id="2.3.1.4" evidence="6"/>
<dbReference type="PANTHER" id="PTHR13355:SF11">
    <property type="entry name" value="GLUCOSAMINE 6-PHOSPHATE N-ACETYLTRANSFERASE"/>
    <property type="match status" value="1"/>
</dbReference>
<comment type="pathway">
    <text evidence="1 6">Nucleotide-sugar biosynthesis; UDP-N-acetyl-alpha-D-glucosamine biosynthesis; N-acetyl-alpha-D-glucosamine 1-phosphate from alpha-D-glucosamine 6-phosphate (route I): step 1/2.</text>
</comment>
<evidence type="ECO:0000259" key="7">
    <source>
        <dbReference type="PROSITE" id="PS51186"/>
    </source>
</evidence>
<evidence type="ECO:0000256" key="6">
    <source>
        <dbReference type="RuleBase" id="RU365086"/>
    </source>
</evidence>
<dbReference type="GO" id="GO:0006048">
    <property type="term" value="P:UDP-N-acetylglucosamine biosynthetic process"/>
    <property type="evidence" value="ECO:0007669"/>
    <property type="project" value="UniProtKB-UniRule"/>
</dbReference>
<evidence type="ECO:0000256" key="5">
    <source>
        <dbReference type="ARBA" id="ARBA00048964"/>
    </source>
</evidence>
<dbReference type="InterPro" id="IPR039143">
    <property type="entry name" value="GNPNAT1-like"/>
</dbReference>
<keyword evidence="9" id="KW-1185">Reference proteome</keyword>
<dbReference type="Gene3D" id="3.40.630.30">
    <property type="match status" value="1"/>
</dbReference>
<protein>
    <recommendedName>
        <fullName evidence="6">Glucosamine 6-phosphate N-acetyltransferase</fullName>
        <ecNumber evidence="6">2.3.1.4</ecNumber>
    </recommendedName>
</protein>
<reference evidence="8 9" key="1">
    <citation type="journal article" date="2024" name="Nat. Commun.">
        <title>Phylogenomics reveals the evolutionary origins of lichenization in chlorophyte algae.</title>
        <authorList>
            <person name="Puginier C."/>
            <person name="Libourel C."/>
            <person name="Otte J."/>
            <person name="Skaloud P."/>
            <person name="Haon M."/>
            <person name="Grisel S."/>
            <person name="Petersen M."/>
            <person name="Berrin J.G."/>
            <person name="Delaux P.M."/>
            <person name="Dal Grande F."/>
            <person name="Keller J."/>
        </authorList>
    </citation>
    <scope>NUCLEOTIDE SEQUENCE [LARGE SCALE GENOMIC DNA]</scope>
    <source>
        <strain evidence="8 9">SAG 2145</strain>
    </source>
</reference>
<comment type="caution">
    <text evidence="8">The sequence shown here is derived from an EMBL/GenBank/DDBJ whole genome shotgun (WGS) entry which is preliminary data.</text>
</comment>
<dbReference type="Proteomes" id="UP001438707">
    <property type="component" value="Unassembled WGS sequence"/>
</dbReference>
<sequence>MLDGHLVLRRLEAADVEKGFMKCLAQLTKAPEVDSKVFTEQLHAREQQGCHTVVIEDSSTQQVVGTASLLIERKFIWGCSKAGHIEDVVVDSRYRGHHLGQRLIDELVSMACSYGCYKIILDCARSNMEFYNKCGFEEKGVEMAKYITS</sequence>
<evidence type="ECO:0000256" key="4">
    <source>
        <dbReference type="ARBA" id="ARBA00023315"/>
    </source>
</evidence>
<evidence type="ECO:0000313" key="8">
    <source>
        <dbReference type="EMBL" id="KAK9840348.1"/>
    </source>
</evidence>
<evidence type="ECO:0000256" key="2">
    <source>
        <dbReference type="ARBA" id="ARBA00006048"/>
    </source>
</evidence>
<dbReference type="CDD" id="cd04301">
    <property type="entry name" value="NAT_SF"/>
    <property type="match status" value="1"/>
</dbReference>
<organism evidence="8 9">
    <name type="scientific">Apatococcus lobatus</name>
    <dbReference type="NCBI Taxonomy" id="904363"/>
    <lineage>
        <taxon>Eukaryota</taxon>
        <taxon>Viridiplantae</taxon>
        <taxon>Chlorophyta</taxon>
        <taxon>core chlorophytes</taxon>
        <taxon>Trebouxiophyceae</taxon>
        <taxon>Chlorellales</taxon>
        <taxon>Chlorellaceae</taxon>
        <taxon>Apatococcus</taxon>
    </lineage>
</organism>
<dbReference type="Pfam" id="PF00583">
    <property type="entry name" value="Acetyltransf_1"/>
    <property type="match status" value="1"/>
</dbReference>
<dbReference type="SUPFAM" id="SSF55729">
    <property type="entry name" value="Acyl-CoA N-acyltransferases (Nat)"/>
    <property type="match status" value="1"/>
</dbReference>
<dbReference type="PANTHER" id="PTHR13355">
    <property type="entry name" value="GLUCOSAMINE 6-PHOSPHATE N-ACETYLTRANSFERASE"/>
    <property type="match status" value="1"/>
</dbReference>
<evidence type="ECO:0000256" key="1">
    <source>
        <dbReference type="ARBA" id="ARBA00004832"/>
    </source>
</evidence>
<comment type="similarity">
    <text evidence="2 6">Belongs to the acetyltransferase family. GNA1 subfamily.</text>
</comment>
<dbReference type="InterPro" id="IPR016181">
    <property type="entry name" value="Acyl_CoA_acyltransferase"/>
</dbReference>
<dbReference type="PROSITE" id="PS51186">
    <property type="entry name" value="GNAT"/>
    <property type="match status" value="1"/>
</dbReference>
<dbReference type="InterPro" id="IPR000182">
    <property type="entry name" value="GNAT_dom"/>
</dbReference>
<comment type="subunit">
    <text evidence="6">Homodimer.</text>
</comment>
<feature type="domain" description="N-acetyltransferase" evidence="7">
    <location>
        <begin position="6"/>
        <end position="149"/>
    </location>
</feature>
<accession>A0AAW1S426</accession>
<keyword evidence="3 6" id="KW-0808">Transferase</keyword>
<dbReference type="FunFam" id="3.40.630.30:FF:000105">
    <property type="entry name" value="Glucosamine 6-phosphate N-acetyltransferase"/>
    <property type="match status" value="1"/>
</dbReference>
<name>A0AAW1S426_9CHLO</name>
<dbReference type="EMBL" id="JALJOS010000004">
    <property type="protein sequence ID" value="KAK9840348.1"/>
    <property type="molecule type" value="Genomic_DNA"/>
</dbReference>
<keyword evidence="4 6" id="KW-0012">Acyltransferase</keyword>
<dbReference type="AlphaFoldDB" id="A0AAW1S426"/>
<evidence type="ECO:0000313" key="9">
    <source>
        <dbReference type="Proteomes" id="UP001438707"/>
    </source>
</evidence>
<gene>
    <name evidence="8" type="ORF">WJX74_008068</name>
</gene>
<evidence type="ECO:0000256" key="3">
    <source>
        <dbReference type="ARBA" id="ARBA00022679"/>
    </source>
</evidence>